<evidence type="ECO:0000256" key="1">
    <source>
        <dbReference type="ARBA" id="ARBA00022602"/>
    </source>
</evidence>
<dbReference type="EMBL" id="CP002363">
    <property type="protein sequence ID" value="ADV64554.1"/>
    <property type="molecule type" value="Genomic_DNA"/>
</dbReference>
<dbReference type="SUPFAM" id="SSF52507">
    <property type="entry name" value="Homo-oligomeric flavin-containing Cys decarboxylases, HFCD"/>
    <property type="match status" value="1"/>
</dbReference>
<protein>
    <recommendedName>
        <fullName evidence="5">Flavin prenyltransferase UbiX</fullName>
        <ecNumber evidence="5">2.5.1.129</ecNumber>
    </recommendedName>
</protein>
<feature type="binding site" evidence="5">
    <location>
        <begin position="12"/>
        <end position="14"/>
    </location>
    <ligand>
        <name>FMN</name>
        <dbReference type="ChEBI" id="CHEBI:58210"/>
    </ligand>
</feature>
<dbReference type="Gene3D" id="3.40.50.1950">
    <property type="entry name" value="Flavin prenyltransferase-like"/>
    <property type="match status" value="1"/>
</dbReference>
<keyword evidence="7" id="KW-0456">Lyase</keyword>
<feature type="binding site" evidence="5">
    <location>
        <position position="131"/>
    </location>
    <ligand>
        <name>FMN</name>
        <dbReference type="ChEBI" id="CHEBI:58210"/>
    </ligand>
</feature>
<feature type="binding site" evidence="5">
    <location>
        <begin position="96"/>
        <end position="99"/>
    </location>
    <ligand>
        <name>FMN</name>
        <dbReference type="ChEBI" id="CHEBI:58210"/>
    </ligand>
</feature>
<dbReference type="OrthoDB" id="9540at2157"/>
<keyword evidence="2 5" id="KW-0285">Flavoprotein</keyword>
<comment type="function">
    <text evidence="5">Flavin prenyltransferase that catalyzes the synthesis of the prenylated FMN cofactor (prenyl-FMN) for 4-hydroxy-3-polyprenylbenzoic acid decarboxylase UbiD. The prenyltransferase is metal-independent and links a dimethylallyl moiety from dimethylallyl monophosphate (DMAP) to the flavin N5 and C6 atoms of FMN.</text>
</comment>
<keyword evidence="8" id="KW-1185">Reference proteome</keyword>
<gene>
    <name evidence="5" type="primary">ubiX</name>
    <name evidence="7" type="ordered locus">Desmu_0235</name>
</gene>
<dbReference type="STRING" id="765177.Desmu_0235"/>
<comment type="similarity">
    <text evidence="5">Belongs to the UbiX/PAD1 family.</text>
</comment>
<feature type="binding site" evidence="5">
    <location>
        <position position="161"/>
    </location>
    <ligand>
        <name>dimethylallyl phosphate</name>
        <dbReference type="ChEBI" id="CHEBI:88052"/>
    </ligand>
</feature>
<dbReference type="GeneID" id="10152926"/>
<dbReference type="RefSeq" id="WP_013561776.1">
    <property type="nucleotide sequence ID" value="NC_014961.1"/>
</dbReference>
<reference evidence="7 8" key="2">
    <citation type="journal article" date="2011" name="Stand. Genomic Sci.">
        <title>Complete genome sequence of Desulfurococcus mucosus type strain (O7/1).</title>
        <authorList>
            <person name="Wirth R."/>
            <person name="Chertkov O."/>
            <person name="Held B."/>
            <person name="Lapidus A."/>
            <person name="Nolan M."/>
            <person name="Lucas S."/>
            <person name="Hammon N."/>
            <person name="Deshpande S."/>
            <person name="Cheng J.F."/>
            <person name="Tapia R."/>
            <person name="Han C."/>
            <person name="Goodwin L."/>
            <person name="Pitluck S."/>
            <person name="Liolios K."/>
            <person name="Ioanna P."/>
            <person name="Ivanova N."/>
            <person name="Mavromatis K."/>
            <person name="Mikhailova N."/>
            <person name="Pati A."/>
            <person name="Chen A."/>
            <person name="Palaniappan K."/>
            <person name="Land M."/>
            <person name="Hauser L."/>
            <person name="Chang Y.J."/>
            <person name="Jeffries C.D."/>
            <person name="Bilek Y."/>
            <person name="Hader T."/>
            <person name="Rohde M."/>
            <person name="Spring S."/>
            <person name="Sikorski J."/>
            <person name="Goker M."/>
            <person name="Woyke T."/>
            <person name="Bristow J."/>
            <person name="Eisen J.A."/>
            <person name="Markowitz V."/>
            <person name="Hugenholtz P."/>
            <person name="Kyrpides N.C."/>
            <person name="Klenk H.P."/>
        </authorList>
    </citation>
    <scope>NUCLEOTIDE SEQUENCE [LARGE SCALE GENOMIC DNA]</scope>
    <source>
        <strain evidence="8">ATCC 35584 / DSM 2162 / JCM 9187 / O7/1</strain>
    </source>
</reference>
<evidence type="ECO:0000259" key="6">
    <source>
        <dbReference type="Pfam" id="PF02441"/>
    </source>
</evidence>
<keyword evidence="4 5" id="KW-0808">Transferase</keyword>
<reference evidence="8" key="1">
    <citation type="submission" date="2010-11" db="EMBL/GenBank/DDBJ databases">
        <title>The complete genome of Desulfurococcus mucosus DSM 2162.</title>
        <authorList>
            <consortium name="US DOE Joint Genome Institute (JGI-PGF)"/>
            <person name="Lucas S."/>
            <person name="Copeland A."/>
            <person name="Lapidus A."/>
            <person name="Bruce D."/>
            <person name="Goodwin L."/>
            <person name="Pitluck S."/>
            <person name="Kyrpides N."/>
            <person name="Mavromatis K."/>
            <person name="Pagani I."/>
            <person name="Ivanova N."/>
            <person name="Ovchinnikova G."/>
            <person name="Chertkov O."/>
            <person name="Held B."/>
            <person name="Brettin T."/>
            <person name="Detter J.C."/>
            <person name="Tapia R."/>
            <person name="Han C."/>
            <person name="Land M."/>
            <person name="Hauser L."/>
            <person name="Markowitz V."/>
            <person name="Cheng J.-F."/>
            <person name="Hugenholtz P."/>
            <person name="Woyke T."/>
            <person name="Wu D."/>
            <person name="Wirth R."/>
            <person name="Bilek Y."/>
            <person name="Hader T."/>
            <person name="Klenk H.-P."/>
            <person name="Eisen J.A."/>
        </authorList>
    </citation>
    <scope>NUCLEOTIDE SEQUENCE [LARGE SCALE GENOMIC DNA]</scope>
    <source>
        <strain evidence="8">ATCC 35584 / DSM 2162 / JCM 9187 / O7/1</strain>
    </source>
</reference>
<dbReference type="InterPro" id="IPR004507">
    <property type="entry name" value="UbiX-like"/>
</dbReference>
<dbReference type="Pfam" id="PF02441">
    <property type="entry name" value="Flavoprotein"/>
    <property type="match status" value="1"/>
</dbReference>
<sequence length="194" mass="21215">MGNPSLIIAMTGASGIIYALRLLERSSLLKSKYREIHVIYTSNAVKVALHEENLDLPGFLSKATGVDAVYRDDDLTSRLASSSNLVSTDMVIVPASMNTVAKIANGIQDNLVTRVADSILRLRNRLIVVFRETPLSAIDLFNLYRLALSGAIVVPASPGFYIRPGSVEDLVDFIVGKVLDVLGVEHNLYKRWAT</sequence>
<dbReference type="eggNOG" id="arCOG01703">
    <property type="taxonomic scope" value="Archaea"/>
</dbReference>
<evidence type="ECO:0000256" key="3">
    <source>
        <dbReference type="ARBA" id="ARBA00022643"/>
    </source>
</evidence>
<dbReference type="InterPro" id="IPR003382">
    <property type="entry name" value="Flavoprotein"/>
</dbReference>
<comment type="caution">
    <text evidence="5">Lacks conserved residue(s) required for the propagation of feature annotation.</text>
</comment>
<dbReference type="Proteomes" id="UP000001068">
    <property type="component" value="Chromosome"/>
</dbReference>
<keyword evidence="1 5" id="KW-0637">Prenyltransferase</keyword>
<dbReference type="EC" id="2.5.1.129" evidence="5"/>
<dbReference type="NCBIfam" id="TIGR00421">
    <property type="entry name" value="ubiX_pad"/>
    <property type="match status" value="1"/>
</dbReference>
<evidence type="ECO:0000256" key="5">
    <source>
        <dbReference type="HAMAP-Rule" id="MF_01984"/>
    </source>
</evidence>
<accession>E8R7S8</accession>
<dbReference type="InterPro" id="IPR036551">
    <property type="entry name" value="Flavin_trans-like"/>
</dbReference>
<dbReference type="HAMAP" id="MF_01984">
    <property type="entry name" value="ubiX_pad"/>
    <property type="match status" value="1"/>
</dbReference>
<keyword evidence="3 5" id="KW-0288">FMN</keyword>
<proteinExistence type="inferred from homology"/>
<comment type="catalytic activity">
    <reaction evidence="5">
        <text>dimethylallyl phosphate + FMNH2 = prenylated FMNH2 + phosphate</text>
        <dbReference type="Rhea" id="RHEA:37743"/>
        <dbReference type="ChEBI" id="CHEBI:43474"/>
        <dbReference type="ChEBI" id="CHEBI:57618"/>
        <dbReference type="ChEBI" id="CHEBI:87467"/>
        <dbReference type="ChEBI" id="CHEBI:88052"/>
        <dbReference type="EC" id="2.5.1.129"/>
    </reaction>
</comment>
<dbReference type="GO" id="GO:0106141">
    <property type="term" value="F:flavin prenyltransferase activity"/>
    <property type="evidence" value="ECO:0007669"/>
    <property type="project" value="UniProtKB-EC"/>
</dbReference>
<dbReference type="HOGENOM" id="CLU_074522_0_1_2"/>
<dbReference type="KEGG" id="dmu:Desmu_0235"/>
<organism evidence="7 8">
    <name type="scientific">Desulfurococcus mucosus (strain ATCC 35584 / DSM 2162 / JCM 9187 / O7/1)</name>
    <dbReference type="NCBI Taxonomy" id="765177"/>
    <lineage>
        <taxon>Archaea</taxon>
        <taxon>Thermoproteota</taxon>
        <taxon>Thermoprotei</taxon>
        <taxon>Desulfurococcales</taxon>
        <taxon>Desulfurococcaceae</taxon>
        <taxon>Desulfurococcus</taxon>
    </lineage>
</organism>
<evidence type="ECO:0000256" key="2">
    <source>
        <dbReference type="ARBA" id="ARBA00022630"/>
    </source>
</evidence>
<feature type="domain" description="Flavoprotein" evidence="6">
    <location>
        <begin position="6"/>
        <end position="182"/>
    </location>
</feature>
<evidence type="ECO:0000313" key="8">
    <source>
        <dbReference type="Proteomes" id="UP000001068"/>
    </source>
</evidence>
<name>E8R7S8_DESM0</name>
<evidence type="ECO:0000313" key="7">
    <source>
        <dbReference type="EMBL" id="ADV64554.1"/>
    </source>
</evidence>
<evidence type="ECO:0000256" key="4">
    <source>
        <dbReference type="ARBA" id="ARBA00022679"/>
    </source>
</evidence>
<dbReference type="AlphaFoldDB" id="E8R7S8"/>
<feature type="binding site" evidence="5">
    <location>
        <position position="41"/>
    </location>
    <ligand>
        <name>FMN</name>
        <dbReference type="ChEBI" id="CHEBI:58210"/>
    </ligand>
</feature>
<dbReference type="GO" id="GO:0016829">
    <property type="term" value="F:lyase activity"/>
    <property type="evidence" value="ECO:0007669"/>
    <property type="project" value="UniProtKB-KW"/>
</dbReference>
<feature type="binding site" evidence="5">
    <location>
        <position position="177"/>
    </location>
    <ligand>
        <name>dimethylallyl phosphate</name>
        <dbReference type="ChEBI" id="CHEBI:88052"/>
    </ligand>
</feature>